<dbReference type="EMBL" id="JAUTDP010000004">
    <property type="protein sequence ID" value="KAK3400366.1"/>
    <property type="molecule type" value="Genomic_DNA"/>
</dbReference>
<protein>
    <submittedName>
        <fullName evidence="2">Uncharacterized protein</fullName>
    </submittedName>
</protein>
<comment type="caution">
    <text evidence="2">The sequence shown here is derived from an EMBL/GenBank/DDBJ whole genome shotgun (WGS) entry which is preliminary data.</text>
</comment>
<dbReference type="Proteomes" id="UP001281003">
    <property type="component" value="Unassembled WGS sequence"/>
</dbReference>
<organism evidence="2 3">
    <name type="scientific">Sordaria brevicollis</name>
    <dbReference type="NCBI Taxonomy" id="83679"/>
    <lineage>
        <taxon>Eukaryota</taxon>
        <taxon>Fungi</taxon>
        <taxon>Dikarya</taxon>
        <taxon>Ascomycota</taxon>
        <taxon>Pezizomycotina</taxon>
        <taxon>Sordariomycetes</taxon>
        <taxon>Sordariomycetidae</taxon>
        <taxon>Sordariales</taxon>
        <taxon>Sordariaceae</taxon>
        <taxon>Sordaria</taxon>
    </lineage>
</organism>
<accession>A0AAE0PHX2</accession>
<reference evidence="2" key="2">
    <citation type="submission" date="2023-07" db="EMBL/GenBank/DDBJ databases">
        <authorList>
            <consortium name="Lawrence Berkeley National Laboratory"/>
            <person name="Haridas S."/>
            <person name="Hensen N."/>
            <person name="Bonometti L."/>
            <person name="Westerberg I."/>
            <person name="Brannstrom I.O."/>
            <person name="Guillou S."/>
            <person name="Cros-Aarteil S."/>
            <person name="Calhoun S."/>
            <person name="Kuo A."/>
            <person name="Mondo S."/>
            <person name="Pangilinan J."/>
            <person name="Riley R."/>
            <person name="LaButti K."/>
            <person name="Andreopoulos B."/>
            <person name="Lipzen A."/>
            <person name="Chen C."/>
            <person name="Yanf M."/>
            <person name="Daum C."/>
            <person name="Ng V."/>
            <person name="Clum A."/>
            <person name="Steindorff A."/>
            <person name="Ohm R."/>
            <person name="Martin F."/>
            <person name="Silar P."/>
            <person name="Natvig D."/>
            <person name="Lalanne C."/>
            <person name="Gautier V."/>
            <person name="Ament-velasquez S.L."/>
            <person name="Kruys A."/>
            <person name="Hutchinson M.I."/>
            <person name="Powell A.J."/>
            <person name="Barry K."/>
            <person name="Miller A.N."/>
            <person name="Grigoriev I.V."/>
            <person name="Debuchy R."/>
            <person name="Gladieux P."/>
            <person name="Thoren M.H."/>
            <person name="Johannesson H."/>
        </authorList>
    </citation>
    <scope>NUCLEOTIDE SEQUENCE</scope>
    <source>
        <strain evidence="2">FGSC 1904</strain>
    </source>
</reference>
<name>A0AAE0PHX2_SORBR</name>
<proteinExistence type="predicted"/>
<dbReference type="AlphaFoldDB" id="A0AAE0PHX2"/>
<evidence type="ECO:0000313" key="3">
    <source>
        <dbReference type="Proteomes" id="UP001281003"/>
    </source>
</evidence>
<reference evidence="2" key="1">
    <citation type="journal article" date="2023" name="Mol. Phylogenet. Evol.">
        <title>Genome-scale phylogeny and comparative genomics of the fungal order Sordariales.</title>
        <authorList>
            <person name="Hensen N."/>
            <person name="Bonometti L."/>
            <person name="Westerberg I."/>
            <person name="Brannstrom I.O."/>
            <person name="Guillou S."/>
            <person name="Cros-Aarteil S."/>
            <person name="Calhoun S."/>
            <person name="Haridas S."/>
            <person name="Kuo A."/>
            <person name="Mondo S."/>
            <person name="Pangilinan J."/>
            <person name="Riley R."/>
            <person name="LaButti K."/>
            <person name="Andreopoulos B."/>
            <person name="Lipzen A."/>
            <person name="Chen C."/>
            <person name="Yan M."/>
            <person name="Daum C."/>
            <person name="Ng V."/>
            <person name="Clum A."/>
            <person name="Steindorff A."/>
            <person name="Ohm R.A."/>
            <person name="Martin F."/>
            <person name="Silar P."/>
            <person name="Natvig D.O."/>
            <person name="Lalanne C."/>
            <person name="Gautier V."/>
            <person name="Ament-Velasquez S.L."/>
            <person name="Kruys A."/>
            <person name="Hutchinson M.I."/>
            <person name="Powell A.J."/>
            <person name="Barry K."/>
            <person name="Miller A.N."/>
            <person name="Grigoriev I.V."/>
            <person name="Debuchy R."/>
            <person name="Gladieux P."/>
            <person name="Hiltunen Thoren M."/>
            <person name="Johannesson H."/>
        </authorList>
    </citation>
    <scope>NUCLEOTIDE SEQUENCE</scope>
    <source>
        <strain evidence="2">FGSC 1904</strain>
    </source>
</reference>
<keyword evidence="3" id="KW-1185">Reference proteome</keyword>
<evidence type="ECO:0000256" key="1">
    <source>
        <dbReference type="SAM" id="MobiDB-lite"/>
    </source>
</evidence>
<evidence type="ECO:0000313" key="2">
    <source>
        <dbReference type="EMBL" id="KAK3400366.1"/>
    </source>
</evidence>
<gene>
    <name evidence="2" type="ORF">B0T20DRAFT_408489</name>
</gene>
<sequence>MTTCTDTAVVMDGDIDTDDSDAPWYITELGSRCGVCTETIARETPVIVLIGCRKSMVYQGRTGTLAFPKAYLHNVEAYLDGEKTEIDLCYLCSLWCYRRIHRFLTEKGCRQHGSDPERNRVATAVHKDCFMIAKQSCSLPPRQTCERIWELAVARNPWPQGFQPPKSLSLRSPYLISPEAVKQVASVIGVPQLSDLPAELVERIRSYSQKNTLFWRAVAALTVASSLANLPIFPEQEVQIRHILHWKRGEEIVEVGPSGPDDVLRLTFDVDGIREIERLGQRPQVEEPQKDNPRFAYVLLGTKRTKYALDRRMGEFSRRWAYCKNGLLRLGFDADDPYMTNKYGVKLPFLPRIWNTPTPPDLTNCDYLFHEESIKVMSTGYYISLNSITGLTFVYRGTDLVAIHPHRGDYIEMNCPKVMGPYNKQEACFFLPVSKEDTILGIGVGIYGNAFVVVVKKRLSGETVIGLPCHDSHDDDPDWEGPDEDEGDFFDREEFFWGHRNPTALLYGIPGKMKWLDMLAGYRHPPPPKPEWEGWTGTLHHLWPYGLFSFDDKEDLRYYTHAPLGGVVAVQMFYYPTKVKNPKRRICSGVILHYENGGSRAVGEIRLEDRSKLAEEMVIKPKLICLESDLLPGFDTPSIHFVSEADYESGAHDEYPQYSLDGCPRFPGVDMKCYPLKGRLNWWFTARQRNSIEIHEWVKDESEDGHEGVNENLEGVHSWLSEDSEDFDDWVDEDLEDDDVGLPEQDLPE</sequence>
<feature type="region of interest" description="Disordered" evidence="1">
    <location>
        <begin position="727"/>
        <end position="749"/>
    </location>
</feature>